<dbReference type="AlphaFoldDB" id="A0A6A6XJ88"/>
<gene>
    <name evidence="4" type="ORF">K505DRAFT_225390</name>
</gene>
<keyword evidence="5" id="KW-1185">Reference proteome</keyword>
<dbReference type="Pfam" id="PF12796">
    <property type="entry name" value="Ank_2"/>
    <property type="match status" value="1"/>
</dbReference>
<proteinExistence type="predicted"/>
<dbReference type="PANTHER" id="PTHR24201">
    <property type="entry name" value="ANK_REP_REGION DOMAIN-CONTAINING PROTEIN"/>
    <property type="match status" value="1"/>
</dbReference>
<feature type="non-terminal residue" evidence="4">
    <location>
        <position position="96"/>
    </location>
</feature>
<dbReference type="InterPro" id="IPR036770">
    <property type="entry name" value="Ankyrin_rpt-contain_sf"/>
</dbReference>
<keyword evidence="2 3" id="KW-0040">ANK repeat</keyword>
<name>A0A6A6XJ88_9PLEO</name>
<dbReference type="PROSITE" id="PS50297">
    <property type="entry name" value="ANK_REP_REGION"/>
    <property type="match status" value="2"/>
</dbReference>
<keyword evidence="1" id="KW-0677">Repeat</keyword>
<dbReference type="InterPro" id="IPR050776">
    <property type="entry name" value="Ank_Repeat/CDKN_Inhibitor"/>
</dbReference>
<feature type="non-terminal residue" evidence="4">
    <location>
        <position position="1"/>
    </location>
</feature>
<dbReference type="PROSITE" id="PS50088">
    <property type="entry name" value="ANK_REPEAT"/>
    <property type="match status" value="2"/>
</dbReference>
<evidence type="ECO:0000313" key="4">
    <source>
        <dbReference type="EMBL" id="KAF2796586.1"/>
    </source>
</evidence>
<dbReference type="InterPro" id="IPR002110">
    <property type="entry name" value="Ankyrin_rpt"/>
</dbReference>
<accession>A0A6A6XJ88</accession>
<evidence type="ECO:0000256" key="1">
    <source>
        <dbReference type="ARBA" id="ARBA00022737"/>
    </source>
</evidence>
<sequence length="96" mass="10407">DERKEETALYPLHNACLQGHVSCVKLLVEKGGMDTNALDNLGCPPLMYAGKNGSFETVQWLLSQGADPTFRLDSGPSILFLVAESGNIDTLELLLD</sequence>
<dbReference type="Proteomes" id="UP000799757">
    <property type="component" value="Unassembled WGS sequence"/>
</dbReference>
<feature type="repeat" description="ANK" evidence="3">
    <location>
        <begin position="41"/>
        <end position="73"/>
    </location>
</feature>
<evidence type="ECO:0000256" key="2">
    <source>
        <dbReference type="ARBA" id="ARBA00023043"/>
    </source>
</evidence>
<reference evidence="4" key="1">
    <citation type="journal article" date="2020" name="Stud. Mycol.">
        <title>101 Dothideomycetes genomes: a test case for predicting lifestyles and emergence of pathogens.</title>
        <authorList>
            <person name="Haridas S."/>
            <person name="Albert R."/>
            <person name="Binder M."/>
            <person name="Bloem J."/>
            <person name="Labutti K."/>
            <person name="Salamov A."/>
            <person name="Andreopoulos B."/>
            <person name="Baker S."/>
            <person name="Barry K."/>
            <person name="Bills G."/>
            <person name="Bluhm B."/>
            <person name="Cannon C."/>
            <person name="Castanera R."/>
            <person name="Culley D."/>
            <person name="Daum C."/>
            <person name="Ezra D."/>
            <person name="Gonzalez J."/>
            <person name="Henrissat B."/>
            <person name="Kuo A."/>
            <person name="Liang C."/>
            <person name="Lipzen A."/>
            <person name="Lutzoni F."/>
            <person name="Magnuson J."/>
            <person name="Mondo S."/>
            <person name="Nolan M."/>
            <person name="Ohm R."/>
            <person name="Pangilinan J."/>
            <person name="Park H.-J."/>
            <person name="Ramirez L."/>
            <person name="Alfaro M."/>
            <person name="Sun H."/>
            <person name="Tritt A."/>
            <person name="Yoshinaga Y."/>
            <person name="Zwiers L.-H."/>
            <person name="Turgeon B."/>
            <person name="Goodwin S."/>
            <person name="Spatafora J."/>
            <person name="Crous P."/>
            <person name="Grigoriev I."/>
        </authorList>
    </citation>
    <scope>NUCLEOTIDE SEQUENCE</scope>
    <source>
        <strain evidence="4">CBS 109.77</strain>
    </source>
</reference>
<dbReference type="Gene3D" id="1.25.40.20">
    <property type="entry name" value="Ankyrin repeat-containing domain"/>
    <property type="match status" value="1"/>
</dbReference>
<feature type="repeat" description="ANK" evidence="3">
    <location>
        <begin position="7"/>
        <end position="31"/>
    </location>
</feature>
<organism evidence="4 5">
    <name type="scientific">Melanomma pulvis-pyrius CBS 109.77</name>
    <dbReference type="NCBI Taxonomy" id="1314802"/>
    <lineage>
        <taxon>Eukaryota</taxon>
        <taxon>Fungi</taxon>
        <taxon>Dikarya</taxon>
        <taxon>Ascomycota</taxon>
        <taxon>Pezizomycotina</taxon>
        <taxon>Dothideomycetes</taxon>
        <taxon>Pleosporomycetidae</taxon>
        <taxon>Pleosporales</taxon>
        <taxon>Melanommataceae</taxon>
        <taxon>Melanomma</taxon>
    </lineage>
</organism>
<dbReference type="OrthoDB" id="20872at2759"/>
<evidence type="ECO:0000313" key="5">
    <source>
        <dbReference type="Proteomes" id="UP000799757"/>
    </source>
</evidence>
<dbReference type="EMBL" id="MU001827">
    <property type="protein sequence ID" value="KAF2796586.1"/>
    <property type="molecule type" value="Genomic_DNA"/>
</dbReference>
<evidence type="ECO:0000256" key="3">
    <source>
        <dbReference type="PROSITE-ProRule" id="PRU00023"/>
    </source>
</evidence>
<dbReference type="SMART" id="SM00248">
    <property type="entry name" value="ANK"/>
    <property type="match status" value="2"/>
</dbReference>
<protein>
    <submittedName>
        <fullName evidence="4">Ankyrin</fullName>
    </submittedName>
</protein>
<dbReference type="SUPFAM" id="SSF48403">
    <property type="entry name" value="Ankyrin repeat"/>
    <property type="match status" value="1"/>
</dbReference>